<feature type="compositionally biased region" description="Basic residues" evidence="1">
    <location>
        <begin position="98"/>
        <end position="107"/>
    </location>
</feature>
<dbReference type="Proteomes" id="UP000310189">
    <property type="component" value="Unassembled WGS sequence"/>
</dbReference>
<comment type="caution">
    <text evidence="3">The sequence shown here is derived from an EMBL/GenBank/DDBJ whole genome shotgun (WGS) entry which is preliminary data.</text>
</comment>
<evidence type="ECO:0000259" key="2">
    <source>
        <dbReference type="Pfam" id="PF05486"/>
    </source>
</evidence>
<dbReference type="PANTHER" id="PTHR12834:SF12">
    <property type="entry name" value="SIGNAL RECOGNITION PARTICLE 9 KDA PROTEIN"/>
    <property type="match status" value="1"/>
</dbReference>
<protein>
    <recommendedName>
        <fullName evidence="2">SRP9 domain-containing protein</fullName>
    </recommendedName>
</protein>
<dbReference type="SUPFAM" id="SSF54762">
    <property type="entry name" value="Signal recognition particle alu RNA binding heterodimer, SRP9/14"/>
    <property type="match status" value="1"/>
</dbReference>
<gene>
    <name evidence="3" type="ORF">E3P99_01826</name>
</gene>
<dbReference type="AlphaFoldDB" id="A0A4V4LTE2"/>
<evidence type="ECO:0000313" key="3">
    <source>
        <dbReference type="EMBL" id="TIA89923.1"/>
    </source>
</evidence>
<dbReference type="InterPro" id="IPR039914">
    <property type="entry name" value="SRP9-like"/>
</dbReference>
<dbReference type="OrthoDB" id="360923at2759"/>
<organism evidence="3 4">
    <name type="scientific">Wallemia hederae</name>
    <dbReference type="NCBI Taxonomy" id="1540922"/>
    <lineage>
        <taxon>Eukaryota</taxon>
        <taxon>Fungi</taxon>
        <taxon>Dikarya</taxon>
        <taxon>Basidiomycota</taxon>
        <taxon>Wallemiomycotina</taxon>
        <taxon>Wallemiomycetes</taxon>
        <taxon>Wallemiales</taxon>
        <taxon>Wallemiaceae</taxon>
        <taxon>Wallemia</taxon>
    </lineage>
</organism>
<sequence>MVTVKSWKEYEASARKDPKRFRYCIKFRASKQDLVVKATNDDICYKYKTQSASILNRFESLNKTLMYAMANAPIPQPVAQPATTTQQHTDTATTTASSKKKKNKKRK</sequence>
<evidence type="ECO:0000313" key="4">
    <source>
        <dbReference type="Proteomes" id="UP000310189"/>
    </source>
</evidence>
<evidence type="ECO:0000256" key="1">
    <source>
        <dbReference type="SAM" id="MobiDB-lite"/>
    </source>
</evidence>
<accession>A0A4V4LTE2</accession>
<keyword evidence="4" id="KW-1185">Reference proteome</keyword>
<dbReference type="InterPro" id="IPR009018">
    <property type="entry name" value="Signal_recog_particle_SRP9/14"/>
</dbReference>
<dbReference type="EMBL" id="SPNW01000023">
    <property type="protein sequence ID" value="TIA89923.1"/>
    <property type="molecule type" value="Genomic_DNA"/>
</dbReference>
<dbReference type="GO" id="GO:0006614">
    <property type="term" value="P:SRP-dependent cotranslational protein targeting to membrane"/>
    <property type="evidence" value="ECO:0007669"/>
    <property type="project" value="InterPro"/>
</dbReference>
<dbReference type="GO" id="GO:0005786">
    <property type="term" value="C:signal recognition particle, endoplasmic reticulum targeting"/>
    <property type="evidence" value="ECO:0007669"/>
    <property type="project" value="TreeGrafter"/>
</dbReference>
<feature type="domain" description="SRP9" evidence="2">
    <location>
        <begin position="16"/>
        <end position="69"/>
    </location>
</feature>
<dbReference type="Gene3D" id="3.30.720.10">
    <property type="entry name" value="Signal recognition particle alu RNA binding heterodimer, srp9/1"/>
    <property type="match status" value="1"/>
</dbReference>
<feature type="compositionally biased region" description="Low complexity" evidence="1">
    <location>
        <begin position="77"/>
        <end position="96"/>
    </location>
</feature>
<dbReference type="PANTHER" id="PTHR12834">
    <property type="entry name" value="SIGNAL RECOGNITION PARTICLE 9 KDA PROTEIN"/>
    <property type="match status" value="1"/>
</dbReference>
<dbReference type="InterPro" id="IPR039432">
    <property type="entry name" value="SRP9_dom"/>
</dbReference>
<feature type="region of interest" description="Disordered" evidence="1">
    <location>
        <begin position="77"/>
        <end position="107"/>
    </location>
</feature>
<dbReference type="GO" id="GO:0008312">
    <property type="term" value="F:7S RNA binding"/>
    <property type="evidence" value="ECO:0007669"/>
    <property type="project" value="InterPro"/>
</dbReference>
<proteinExistence type="predicted"/>
<name>A0A4V4LTE2_9BASI</name>
<dbReference type="Pfam" id="PF05486">
    <property type="entry name" value="SRP9-21"/>
    <property type="match status" value="1"/>
</dbReference>
<reference evidence="3 4" key="1">
    <citation type="submission" date="2019-03" db="EMBL/GenBank/DDBJ databases">
        <title>Sequencing 23 genomes of Wallemia ichthyophaga.</title>
        <authorList>
            <person name="Gostincar C."/>
        </authorList>
    </citation>
    <scope>NUCLEOTIDE SEQUENCE [LARGE SCALE GENOMIC DNA]</scope>
    <source>
        <strain evidence="3 4">EXF-5753</strain>
    </source>
</reference>